<dbReference type="AlphaFoldDB" id="A0A0G2FGB1"/>
<feature type="region of interest" description="Disordered" evidence="2">
    <location>
        <begin position="627"/>
        <end position="667"/>
    </location>
</feature>
<keyword evidence="4" id="KW-1185">Reference proteome</keyword>
<evidence type="ECO:0000313" key="3">
    <source>
        <dbReference type="EMBL" id="KKY33542.1"/>
    </source>
</evidence>
<reference evidence="3 4" key="2">
    <citation type="submission" date="2015-05" db="EMBL/GenBank/DDBJ databases">
        <authorList>
            <person name="Morales-Cruz A."/>
            <person name="Amrine K.C."/>
            <person name="Cantu D."/>
        </authorList>
    </citation>
    <scope>NUCLEOTIDE SEQUENCE [LARGE SCALE GENOMIC DNA]</scope>
    <source>
        <strain evidence="3">DA912</strain>
    </source>
</reference>
<dbReference type="OrthoDB" id="4848543at2759"/>
<feature type="coiled-coil region" evidence="1">
    <location>
        <begin position="148"/>
        <end position="206"/>
    </location>
</feature>
<protein>
    <submittedName>
        <fullName evidence="3">Uncharacterized protein</fullName>
    </submittedName>
</protein>
<gene>
    <name evidence="3" type="ORF">UCDDA912_g06443</name>
</gene>
<feature type="coiled-coil region" evidence="1">
    <location>
        <begin position="454"/>
        <end position="562"/>
    </location>
</feature>
<comment type="caution">
    <text evidence="3">The sequence shown here is derived from an EMBL/GenBank/DDBJ whole genome shotgun (WGS) entry which is preliminary data.</text>
</comment>
<accession>A0A0G2FGB1</accession>
<reference evidence="3 4" key="1">
    <citation type="submission" date="2015-05" db="EMBL/GenBank/DDBJ databases">
        <title>Distinctive expansion of gene families associated with plant cell wall degradation and secondary metabolism in the genomes of grapevine trunk pathogens.</title>
        <authorList>
            <person name="Lawrence D.P."/>
            <person name="Travadon R."/>
            <person name="Rolshausen P.E."/>
            <person name="Baumgartner K."/>
        </authorList>
    </citation>
    <scope>NUCLEOTIDE SEQUENCE [LARGE SCALE GENOMIC DNA]</scope>
    <source>
        <strain evidence="3">DA912</strain>
    </source>
</reference>
<feature type="coiled-coil region" evidence="1">
    <location>
        <begin position="34"/>
        <end position="121"/>
    </location>
</feature>
<feature type="coiled-coil region" evidence="1">
    <location>
        <begin position="329"/>
        <end position="426"/>
    </location>
</feature>
<evidence type="ECO:0000313" key="4">
    <source>
        <dbReference type="Proteomes" id="UP000034680"/>
    </source>
</evidence>
<keyword evidence="1" id="KW-0175">Coiled coil</keyword>
<evidence type="ECO:0000256" key="1">
    <source>
        <dbReference type="SAM" id="Coils"/>
    </source>
</evidence>
<dbReference type="Proteomes" id="UP000034680">
    <property type="component" value="Unassembled WGS sequence"/>
</dbReference>
<sequence>MMRNGWKQKDQEISYLAHNLRKQDEKLSNFKKQSDGKSGRIQELEDDRVQLQERLESANQQLEDRSTKLSELEKKCRTYKEHLNSAVAEQQNLYKAAKSKCETSIKQMREEEHKRKALDEQQCKDLQATRERLTQVVKSTVAEYSFKEREFNDKLESLHQRIQEREADVERERETYRSLLQQNATVESIQDAVKTFEAQIEQINSKLGEIASGQAERDGTAAGETRVKLDKIVEHLSALDNRIGPQASFIEKIQEVNVQTLSTILNPVLKSQTETQANLQKLSDSVEDYMEDFWLKLEDREDVLTELLEQTQADNTQLQADVQLRDDECNVLLNRLEEASARTQQQEKDLENLKSEIAELERAQANDIEHTNSLQEDCEKLRADIAAKAAVASNLEIQLQKSQTALQNVTEEHGKHTQELHKLMKQREEAAQATQKAAIVVARQEVTRDMGIAQENISTLLRQADAEITALKDELNAAKQHVSIAEERGKRSGTTVEELRSDLGTAQAKAAKLGEQVAEKDTEIQNVIDHSSTQVADLEAKVASKEKEIAQLAEDAQSYGKQVQKALDSLKEWTKGHQAVNGFISELGKAQNGDLDGIDPKLRAFLEIDMLHQAIFRYCQSQEESAPSGKRECAFPSRSVSFSRTGAQTVSKSTEVHHESKQPKHYH</sequence>
<dbReference type="STRING" id="1214573.A0A0G2FGB1"/>
<feature type="compositionally biased region" description="Polar residues" evidence="2">
    <location>
        <begin position="638"/>
        <end position="653"/>
    </location>
</feature>
<evidence type="ECO:0000256" key="2">
    <source>
        <dbReference type="SAM" id="MobiDB-lite"/>
    </source>
</evidence>
<dbReference type="EMBL" id="LCUC01000238">
    <property type="protein sequence ID" value="KKY33542.1"/>
    <property type="molecule type" value="Genomic_DNA"/>
</dbReference>
<proteinExistence type="predicted"/>
<name>A0A0G2FGB1_9PEZI</name>
<organism evidence="3 4">
    <name type="scientific">Diaporthe ampelina</name>
    <dbReference type="NCBI Taxonomy" id="1214573"/>
    <lineage>
        <taxon>Eukaryota</taxon>
        <taxon>Fungi</taxon>
        <taxon>Dikarya</taxon>
        <taxon>Ascomycota</taxon>
        <taxon>Pezizomycotina</taxon>
        <taxon>Sordariomycetes</taxon>
        <taxon>Sordariomycetidae</taxon>
        <taxon>Diaporthales</taxon>
        <taxon>Diaporthaceae</taxon>
        <taxon>Diaporthe</taxon>
    </lineage>
</organism>
<feature type="compositionally biased region" description="Basic and acidic residues" evidence="2">
    <location>
        <begin position="654"/>
        <end position="667"/>
    </location>
</feature>